<sequence>MPPAARAGGTEGQRAVNSDSDVPIYAQLIRERGDVPGDVRREAEQIQRNLERVIMPFRPGLPTPGFFGS</sequence>
<proteinExistence type="predicted"/>
<organism evidence="2 3">
    <name type="scientific">Streptomyces crystallinus</name>
    <dbReference type="NCBI Taxonomy" id="68191"/>
    <lineage>
        <taxon>Bacteria</taxon>
        <taxon>Bacillati</taxon>
        <taxon>Actinomycetota</taxon>
        <taxon>Actinomycetes</taxon>
        <taxon>Kitasatosporales</taxon>
        <taxon>Streptomycetaceae</taxon>
        <taxon>Streptomyces</taxon>
    </lineage>
</organism>
<reference evidence="2 3" key="1">
    <citation type="journal article" date="2019" name="Int. J. Syst. Evol. Microbiol.">
        <title>The Global Catalogue of Microorganisms (GCM) 10K type strain sequencing project: providing services to taxonomists for standard genome sequencing and annotation.</title>
        <authorList>
            <consortium name="The Broad Institute Genomics Platform"/>
            <consortium name="The Broad Institute Genome Sequencing Center for Infectious Disease"/>
            <person name="Wu L."/>
            <person name="Ma J."/>
        </authorList>
    </citation>
    <scope>NUCLEOTIDE SEQUENCE [LARGE SCALE GENOMIC DNA]</scope>
    <source>
        <strain evidence="2 3">JCM 5067</strain>
    </source>
</reference>
<dbReference type="Proteomes" id="UP001500668">
    <property type="component" value="Unassembled WGS sequence"/>
</dbReference>
<dbReference type="EMBL" id="BAAACA010000014">
    <property type="protein sequence ID" value="GAA0596657.1"/>
    <property type="molecule type" value="Genomic_DNA"/>
</dbReference>
<accession>A0ABN1FS26</accession>
<protein>
    <submittedName>
        <fullName evidence="2">Uncharacterized protein</fullName>
    </submittedName>
</protein>
<evidence type="ECO:0000313" key="2">
    <source>
        <dbReference type="EMBL" id="GAA0596657.1"/>
    </source>
</evidence>
<evidence type="ECO:0000256" key="1">
    <source>
        <dbReference type="SAM" id="MobiDB-lite"/>
    </source>
</evidence>
<gene>
    <name evidence="2" type="ORF">GCM10010394_27770</name>
</gene>
<feature type="region of interest" description="Disordered" evidence="1">
    <location>
        <begin position="1"/>
        <end position="20"/>
    </location>
</feature>
<comment type="caution">
    <text evidence="2">The sequence shown here is derived from an EMBL/GenBank/DDBJ whole genome shotgun (WGS) entry which is preliminary data.</text>
</comment>
<evidence type="ECO:0000313" key="3">
    <source>
        <dbReference type="Proteomes" id="UP001500668"/>
    </source>
</evidence>
<keyword evidence="3" id="KW-1185">Reference proteome</keyword>
<name>A0ABN1FS26_9ACTN</name>